<reference evidence="1" key="1">
    <citation type="submission" date="2023-03" db="EMBL/GenBank/DDBJ databases">
        <title>Massive genome expansion in bonnet fungi (Mycena s.s.) driven by repeated elements and novel gene families across ecological guilds.</title>
        <authorList>
            <consortium name="Lawrence Berkeley National Laboratory"/>
            <person name="Harder C.B."/>
            <person name="Miyauchi S."/>
            <person name="Viragh M."/>
            <person name="Kuo A."/>
            <person name="Thoen E."/>
            <person name="Andreopoulos B."/>
            <person name="Lu D."/>
            <person name="Skrede I."/>
            <person name="Drula E."/>
            <person name="Henrissat B."/>
            <person name="Morin E."/>
            <person name="Kohler A."/>
            <person name="Barry K."/>
            <person name="LaButti K."/>
            <person name="Morin E."/>
            <person name="Salamov A."/>
            <person name="Lipzen A."/>
            <person name="Mereny Z."/>
            <person name="Hegedus B."/>
            <person name="Baldrian P."/>
            <person name="Stursova M."/>
            <person name="Weitz H."/>
            <person name="Taylor A."/>
            <person name="Grigoriev I.V."/>
            <person name="Nagy L.G."/>
            <person name="Martin F."/>
            <person name="Kauserud H."/>
        </authorList>
    </citation>
    <scope>NUCLEOTIDE SEQUENCE</scope>
    <source>
        <strain evidence="1">CBHHK188m</strain>
    </source>
</reference>
<dbReference type="EMBL" id="JARJLG010000243">
    <property type="protein sequence ID" value="KAJ7723835.1"/>
    <property type="molecule type" value="Genomic_DNA"/>
</dbReference>
<protein>
    <submittedName>
        <fullName evidence="1">Uncharacterized protein</fullName>
    </submittedName>
</protein>
<dbReference type="Proteomes" id="UP001215280">
    <property type="component" value="Unassembled WGS sequence"/>
</dbReference>
<dbReference type="AlphaFoldDB" id="A0AAD7MM37"/>
<sequence length="220" mass="24932">MWGGGPGSRFGIYPRPDCERLTHTPLGLLYEVVGEQRSRSRCPRHVAICVAGSQSPWGRRFKQFVTLKKIRKNSYEATKPSTLRPQGDNYPQNYPSLPYNFIQYLRARQCALGVDAVQEFVRSGWSLRDIWPSNFILTGGPGAWAVVIINLFLLEPIKFIANDQPQSFFLKFVSCVYSVNNDIFEWAEKKLPFFVWSPVLLDSGCKEQAVNSESVGSDMA</sequence>
<organism evidence="1 2">
    <name type="scientific">Mycena maculata</name>
    <dbReference type="NCBI Taxonomy" id="230809"/>
    <lineage>
        <taxon>Eukaryota</taxon>
        <taxon>Fungi</taxon>
        <taxon>Dikarya</taxon>
        <taxon>Basidiomycota</taxon>
        <taxon>Agaricomycotina</taxon>
        <taxon>Agaricomycetes</taxon>
        <taxon>Agaricomycetidae</taxon>
        <taxon>Agaricales</taxon>
        <taxon>Marasmiineae</taxon>
        <taxon>Mycenaceae</taxon>
        <taxon>Mycena</taxon>
    </lineage>
</organism>
<evidence type="ECO:0000313" key="1">
    <source>
        <dbReference type="EMBL" id="KAJ7723835.1"/>
    </source>
</evidence>
<evidence type="ECO:0000313" key="2">
    <source>
        <dbReference type="Proteomes" id="UP001215280"/>
    </source>
</evidence>
<keyword evidence="2" id="KW-1185">Reference proteome</keyword>
<comment type="caution">
    <text evidence="1">The sequence shown here is derived from an EMBL/GenBank/DDBJ whole genome shotgun (WGS) entry which is preliminary data.</text>
</comment>
<gene>
    <name evidence="1" type="ORF">DFH07DRAFT_783442</name>
</gene>
<accession>A0AAD7MM37</accession>
<proteinExistence type="predicted"/>
<name>A0AAD7MM37_9AGAR</name>